<reference evidence="2" key="1">
    <citation type="submission" date="2019-12" db="EMBL/GenBank/DDBJ databases">
        <title>Genome sequencing and annotation of Brassica cretica.</title>
        <authorList>
            <person name="Studholme D.J."/>
            <person name="Sarris P.F."/>
        </authorList>
    </citation>
    <scope>NUCLEOTIDE SEQUENCE</scope>
    <source>
        <strain evidence="2">PFS-102/07</strain>
        <tissue evidence="2">Leaf</tissue>
    </source>
</reference>
<evidence type="ECO:0000313" key="2">
    <source>
        <dbReference type="EMBL" id="KAF2594116.1"/>
    </source>
</evidence>
<feature type="compositionally biased region" description="Basic residues" evidence="1">
    <location>
        <begin position="1"/>
        <end position="10"/>
    </location>
</feature>
<dbReference type="AlphaFoldDB" id="A0A8S9KLA1"/>
<protein>
    <submittedName>
        <fullName evidence="2">Uncharacterized protein</fullName>
    </submittedName>
</protein>
<gene>
    <name evidence="2" type="ORF">F2Q70_00043749</name>
</gene>
<organism evidence="2">
    <name type="scientific">Brassica cretica</name>
    <name type="common">Mustard</name>
    <dbReference type="NCBI Taxonomy" id="69181"/>
    <lineage>
        <taxon>Eukaryota</taxon>
        <taxon>Viridiplantae</taxon>
        <taxon>Streptophyta</taxon>
        <taxon>Embryophyta</taxon>
        <taxon>Tracheophyta</taxon>
        <taxon>Spermatophyta</taxon>
        <taxon>Magnoliopsida</taxon>
        <taxon>eudicotyledons</taxon>
        <taxon>Gunneridae</taxon>
        <taxon>Pentapetalae</taxon>
        <taxon>rosids</taxon>
        <taxon>malvids</taxon>
        <taxon>Brassicales</taxon>
        <taxon>Brassicaceae</taxon>
        <taxon>Brassiceae</taxon>
        <taxon>Brassica</taxon>
    </lineage>
</organism>
<proteinExistence type="predicted"/>
<evidence type="ECO:0000256" key="1">
    <source>
        <dbReference type="SAM" id="MobiDB-lite"/>
    </source>
</evidence>
<comment type="caution">
    <text evidence="2">The sequence shown here is derived from an EMBL/GenBank/DDBJ whole genome shotgun (WGS) entry which is preliminary data.</text>
</comment>
<sequence length="76" mass="8493">MKPNRRRRDRSRPGIGGSDRAKELEEMGLWIGVHADDNDERNESVVSGDFGLLERPVAPFLEELQLGFVIGRGSSL</sequence>
<name>A0A8S9KLA1_BRACR</name>
<feature type="region of interest" description="Disordered" evidence="1">
    <location>
        <begin position="1"/>
        <end position="21"/>
    </location>
</feature>
<dbReference type="EMBL" id="QGKY02000164">
    <property type="protein sequence ID" value="KAF2594116.1"/>
    <property type="molecule type" value="Genomic_DNA"/>
</dbReference>
<accession>A0A8S9KLA1</accession>